<organism evidence="1 2">
    <name type="scientific">Rhamnusium bicolor</name>
    <dbReference type="NCBI Taxonomy" id="1586634"/>
    <lineage>
        <taxon>Eukaryota</taxon>
        <taxon>Metazoa</taxon>
        <taxon>Ecdysozoa</taxon>
        <taxon>Arthropoda</taxon>
        <taxon>Hexapoda</taxon>
        <taxon>Insecta</taxon>
        <taxon>Pterygota</taxon>
        <taxon>Neoptera</taxon>
        <taxon>Endopterygota</taxon>
        <taxon>Coleoptera</taxon>
        <taxon>Polyphaga</taxon>
        <taxon>Cucujiformia</taxon>
        <taxon>Chrysomeloidea</taxon>
        <taxon>Cerambycidae</taxon>
        <taxon>Lepturinae</taxon>
        <taxon>Rhagiini</taxon>
        <taxon>Rhamnusium</taxon>
    </lineage>
</organism>
<sequence>MKKDCPKYDKLYDEIASSDYFKNIPLENKDLFDYIAKHTGWNVTTLSNVGTLQDVFYVYRNHNVSYVPAWADDLDQQKLNYLAGIDFKKGNIYR</sequence>
<keyword evidence="2" id="KW-1185">Reference proteome</keyword>
<accession>A0AAV8ZV28</accession>
<proteinExistence type="predicted"/>
<dbReference type="SUPFAM" id="SSF53254">
    <property type="entry name" value="Phosphoglycerate mutase-like"/>
    <property type="match status" value="1"/>
</dbReference>
<name>A0AAV8ZV28_9CUCU</name>
<protein>
    <submittedName>
        <fullName evidence="1">Uncharacterized protein</fullName>
    </submittedName>
</protein>
<dbReference type="EMBL" id="JANEYF010000454">
    <property type="protein sequence ID" value="KAJ8969811.1"/>
    <property type="molecule type" value="Genomic_DNA"/>
</dbReference>
<dbReference type="Proteomes" id="UP001162156">
    <property type="component" value="Unassembled WGS sequence"/>
</dbReference>
<dbReference type="InterPro" id="IPR029033">
    <property type="entry name" value="His_PPase_superfam"/>
</dbReference>
<evidence type="ECO:0000313" key="1">
    <source>
        <dbReference type="EMBL" id="KAJ8969811.1"/>
    </source>
</evidence>
<evidence type="ECO:0000313" key="2">
    <source>
        <dbReference type="Proteomes" id="UP001162156"/>
    </source>
</evidence>
<dbReference type="GO" id="GO:0016791">
    <property type="term" value="F:phosphatase activity"/>
    <property type="evidence" value="ECO:0007669"/>
    <property type="project" value="UniProtKB-ARBA"/>
</dbReference>
<reference evidence="1" key="1">
    <citation type="journal article" date="2023" name="Insect Mol. Biol.">
        <title>Genome sequencing provides insights into the evolution of gene families encoding plant cell wall-degrading enzymes in longhorned beetles.</title>
        <authorList>
            <person name="Shin N.R."/>
            <person name="Okamura Y."/>
            <person name="Kirsch R."/>
            <person name="Pauchet Y."/>
        </authorList>
    </citation>
    <scope>NUCLEOTIDE SEQUENCE</scope>
    <source>
        <strain evidence="1">RBIC_L_NR</strain>
    </source>
</reference>
<dbReference type="Gene3D" id="3.40.50.1240">
    <property type="entry name" value="Phosphoglycerate mutase-like"/>
    <property type="match status" value="1"/>
</dbReference>
<comment type="caution">
    <text evidence="1">The sequence shown here is derived from an EMBL/GenBank/DDBJ whole genome shotgun (WGS) entry which is preliminary data.</text>
</comment>
<dbReference type="AlphaFoldDB" id="A0AAV8ZV28"/>
<gene>
    <name evidence="1" type="ORF">NQ314_001569</name>
</gene>